<dbReference type="PANTHER" id="PTHR13227">
    <property type="entry name" value="EUKARYOTIC TRANSLATION INITIATION FACTOR 2A"/>
    <property type="match status" value="1"/>
</dbReference>
<dbReference type="Pfam" id="PF08662">
    <property type="entry name" value="eIF2A"/>
    <property type="match status" value="1"/>
</dbReference>
<evidence type="ECO:0000256" key="3">
    <source>
        <dbReference type="ARBA" id="ARBA00013819"/>
    </source>
</evidence>
<protein>
    <recommendedName>
        <fullName evidence="3">Eukaryotic translation initiation factor 2A</fullName>
    </recommendedName>
</protein>
<evidence type="ECO:0000313" key="11">
    <source>
        <dbReference type="EMBL" id="KAI6656603.1"/>
    </source>
</evidence>
<dbReference type="GO" id="GO:0000049">
    <property type="term" value="F:tRNA binding"/>
    <property type="evidence" value="ECO:0007669"/>
    <property type="project" value="TreeGrafter"/>
</dbReference>
<dbReference type="Proteomes" id="UP001165289">
    <property type="component" value="Unassembled WGS sequence"/>
</dbReference>
<dbReference type="EMBL" id="JAKMXF010000144">
    <property type="protein sequence ID" value="KAI6656603.1"/>
    <property type="molecule type" value="Genomic_DNA"/>
</dbReference>
<evidence type="ECO:0000256" key="7">
    <source>
        <dbReference type="ARBA" id="ARBA00022845"/>
    </source>
</evidence>
<dbReference type="GO" id="GO:0006417">
    <property type="term" value="P:regulation of translation"/>
    <property type="evidence" value="ECO:0007669"/>
    <property type="project" value="UniProtKB-KW"/>
</dbReference>
<keyword evidence="6" id="KW-0677">Repeat</keyword>
<sequence length="536" mass="60961">MATKDATLPLPSTDIPIICQLDSTVQLLCSLDKSSKTIEIPNIITPKVVKLSPEGKYLACIDSTKLTLFALSDHKVLVSLDFTKQHMLIQEFLFSPKSTYLATYEQYAAHHRESKLQNVKIFRIEPQFEQVIGFTHTQSSERWEPQWTDNEKLFVKQTIAGLLFRKTECWHEPFKTFEMPHLFCFQVAKTYTKVPHFAVFVKGFQSSPCSTRIYQHPLTDSPIVTKAFFNADSATLHWNYNGTALLVIAHLETSVNYYGGQSLYYLNLDGTTLNIELDKKGPVYSVDWHPSRDHFAVVYGLMPSSARIYNHKCQPIITLPSVHRNVVKYNPQGNLLCFAGFGGLKGLMEFWDVREERPVQISEAEANDTTYCQWCPDGERFLTATLSPRLFEGNGFKVWNFKGELVAKYSIPDKEHLWLISWRPTPNVLPGPSLQGVKGSFLDQEPENYVPPNLRKAAVPSKGKQTEVKKKEEAKPILQNSGDDASTKKICNLKRKLKDIDKLKQRKNEGKKLEDNQLVKIESEAGIRAELAALEL</sequence>
<dbReference type="GO" id="GO:0043022">
    <property type="term" value="F:ribosome binding"/>
    <property type="evidence" value="ECO:0007669"/>
    <property type="project" value="TreeGrafter"/>
</dbReference>
<evidence type="ECO:0000256" key="8">
    <source>
        <dbReference type="ARBA" id="ARBA00022917"/>
    </source>
</evidence>
<keyword evidence="12" id="KW-1185">Reference proteome</keyword>
<keyword evidence="4 11" id="KW-0396">Initiation factor</keyword>
<dbReference type="GO" id="GO:0003729">
    <property type="term" value="F:mRNA binding"/>
    <property type="evidence" value="ECO:0007669"/>
    <property type="project" value="TreeGrafter"/>
</dbReference>
<evidence type="ECO:0000256" key="2">
    <source>
        <dbReference type="ARBA" id="ARBA00009573"/>
    </source>
</evidence>
<feature type="domain" description="Translation initiation factor beta propellor-like" evidence="10">
    <location>
        <begin position="226"/>
        <end position="415"/>
    </location>
</feature>
<evidence type="ECO:0000256" key="4">
    <source>
        <dbReference type="ARBA" id="ARBA00022540"/>
    </source>
</evidence>
<feature type="region of interest" description="Disordered" evidence="9">
    <location>
        <begin position="455"/>
        <end position="474"/>
    </location>
</feature>
<dbReference type="Gene3D" id="2.130.10.10">
    <property type="entry name" value="YVTN repeat-like/Quinoprotein amine dehydrogenase"/>
    <property type="match status" value="1"/>
</dbReference>
<comment type="caution">
    <text evidence="11">The sequence shown here is derived from an EMBL/GenBank/DDBJ whole genome shotgun (WGS) entry which is preliminary data.</text>
</comment>
<evidence type="ECO:0000256" key="5">
    <source>
        <dbReference type="ARBA" id="ARBA00022574"/>
    </source>
</evidence>
<proteinExistence type="inferred from homology"/>
<dbReference type="InterPro" id="IPR011387">
    <property type="entry name" value="TIF2A"/>
</dbReference>
<organism evidence="11 12">
    <name type="scientific">Oopsacas minuta</name>
    <dbReference type="NCBI Taxonomy" id="111878"/>
    <lineage>
        <taxon>Eukaryota</taxon>
        <taxon>Metazoa</taxon>
        <taxon>Porifera</taxon>
        <taxon>Hexactinellida</taxon>
        <taxon>Hexasterophora</taxon>
        <taxon>Lyssacinosida</taxon>
        <taxon>Leucopsacidae</taxon>
        <taxon>Oopsacas</taxon>
    </lineage>
</organism>
<reference evidence="11 12" key="1">
    <citation type="journal article" date="2023" name="BMC Biol.">
        <title>The compact genome of the sponge Oopsacas minuta (Hexactinellida) is lacking key metazoan core genes.</title>
        <authorList>
            <person name="Santini S."/>
            <person name="Schenkelaars Q."/>
            <person name="Jourda C."/>
            <person name="Duchesne M."/>
            <person name="Belahbib H."/>
            <person name="Rocher C."/>
            <person name="Selva M."/>
            <person name="Riesgo A."/>
            <person name="Vervoort M."/>
            <person name="Leys S.P."/>
            <person name="Kodjabachian L."/>
            <person name="Le Bivic A."/>
            <person name="Borchiellini C."/>
            <person name="Claverie J.M."/>
            <person name="Renard E."/>
        </authorList>
    </citation>
    <scope>NUCLEOTIDE SEQUENCE [LARGE SCALE GENOMIC DNA]</scope>
    <source>
        <strain evidence="11">SPO-2</strain>
    </source>
</reference>
<feature type="compositionally biased region" description="Basic and acidic residues" evidence="9">
    <location>
        <begin position="464"/>
        <end position="474"/>
    </location>
</feature>
<gene>
    <name evidence="11" type="ORF">LOD99_1398</name>
</gene>
<accession>A0AAV7K784</accession>
<name>A0AAV7K784_9METZ</name>
<evidence type="ECO:0000313" key="12">
    <source>
        <dbReference type="Proteomes" id="UP001165289"/>
    </source>
</evidence>
<comment type="similarity">
    <text evidence="2">Belongs to the WD repeat EIF2A family.</text>
</comment>
<dbReference type="GO" id="GO:0022627">
    <property type="term" value="C:cytosolic small ribosomal subunit"/>
    <property type="evidence" value="ECO:0007669"/>
    <property type="project" value="TreeGrafter"/>
</dbReference>
<dbReference type="AlphaFoldDB" id="A0AAV7K784"/>
<comment type="function">
    <text evidence="1">Functions in the early steps of protein synthesis of a small number of specific mRNAs. Acts by directing the binding of methionyl-tRNAi to 40S ribosomal subunits. In contrast to the eIF-2 complex, it binds methionyl-tRNAi to 40S subunits in a codon-dependent manner, whereas the eIF-2 complex binds methionyl-tRNAi to 40S subunits in a GTP-dependent manner.</text>
</comment>
<keyword evidence="5" id="KW-0853">WD repeat</keyword>
<dbReference type="SUPFAM" id="SSF82171">
    <property type="entry name" value="DPP6 N-terminal domain-like"/>
    <property type="match status" value="1"/>
</dbReference>
<evidence type="ECO:0000256" key="6">
    <source>
        <dbReference type="ARBA" id="ARBA00022737"/>
    </source>
</evidence>
<keyword evidence="8" id="KW-0648">Protein biosynthesis</keyword>
<dbReference type="InterPro" id="IPR013979">
    <property type="entry name" value="TIF_beta_prop-like"/>
</dbReference>
<evidence type="ECO:0000256" key="9">
    <source>
        <dbReference type="SAM" id="MobiDB-lite"/>
    </source>
</evidence>
<dbReference type="InterPro" id="IPR015943">
    <property type="entry name" value="WD40/YVTN_repeat-like_dom_sf"/>
</dbReference>
<keyword evidence="7" id="KW-0810">Translation regulation</keyword>
<evidence type="ECO:0000259" key="10">
    <source>
        <dbReference type="Pfam" id="PF08662"/>
    </source>
</evidence>
<dbReference type="GO" id="GO:0003743">
    <property type="term" value="F:translation initiation factor activity"/>
    <property type="evidence" value="ECO:0007669"/>
    <property type="project" value="UniProtKB-KW"/>
</dbReference>
<dbReference type="PANTHER" id="PTHR13227:SF0">
    <property type="entry name" value="EUKARYOTIC TRANSLATION INITIATION FACTOR 2A"/>
    <property type="match status" value="1"/>
</dbReference>
<evidence type="ECO:0000256" key="1">
    <source>
        <dbReference type="ARBA" id="ARBA00003993"/>
    </source>
</evidence>